<dbReference type="AlphaFoldDB" id="A0AAW2KQJ3"/>
<proteinExistence type="predicted"/>
<organism evidence="1">
    <name type="scientific">Sesamum calycinum</name>
    <dbReference type="NCBI Taxonomy" id="2727403"/>
    <lineage>
        <taxon>Eukaryota</taxon>
        <taxon>Viridiplantae</taxon>
        <taxon>Streptophyta</taxon>
        <taxon>Embryophyta</taxon>
        <taxon>Tracheophyta</taxon>
        <taxon>Spermatophyta</taxon>
        <taxon>Magnoliopsida</taxon>
        <taxon>eudicotyledons</taxon>
        <taxon>Gunneridae</taxon>
        <taxon>Pentapetalae</taxon>
        <taxon>asterids</taxon>
        <taxon>lamiids</taxon>
        <taxon>Lamiales</taxon>
        <taxon>Pedaliaceae</taxon>
        <taxon>Sesamum</taxon>
    </lineage>
</organism>
<comment type="caution">
    <text evidence="1">The sequence shown here is derived from an EMBL/GenBank/DDBJ whole genome shotgun (WGS) entry which is preliminary data.</text>
</comment>
<accession>A0AAW2KQJ3</accession>
<protein>
    <recommendedName>
        <fullName evidence="2">Reverse transcriptase</fullName>
    </recommendedName>
</protein>
<gene>
    <name evidence="1" type="ORF">Scaly_2962300</name>
</gene>
<name>A0AAW2KQJ3_9LAMI</name>
<evidence type="ECO:0000313" key="1">
    <source>
        <dbReference type="EMBL" id="KAL0308051.1"/>
    </source>
</evidence>
<evidence type="ECO:0008006" key="2">
    <source>
        <dbReference type="Google" id="ProtNLM"/>
    </source>
</evidence>
<dbReference type="EMBL" id="JACGWM010000280">
    <property type="protein sequence ID" value="KAL0308051.1"/>
    <property type="molecule type" value="Genomic_DNA"/>
</dbReference>
<sequence>MNASLFEPFSAAEVKCVIFNMFPLKSPGPDEAFSSLVQCAEREGRLSRIAVARQAPEVSHLLFVDDMLVFYKANEEELREVKRILEVYAKALGKIINF</sequence>
<reference evidence="1" key="1">
    <citation type="submission" date="2020-06" db="EMBL/GenBank/DDBJ databases">
        <authorList>
            <person name="Li T."/>
            <person name="Hu X."/>
            <person name="Zhang T."/>
            <person name="Song X."/>
            <person name="Zhang H."/>
            <person name="Dai N."/>
            <person name="Sheng W."/>
            <person name="Hou X."/>
            <person name="Wei L."/>
        </authorList>
    </citation>
    <scope>NUCLEOTIDE SEQUENCE</scope>
    <source>
        <strain evidence="1">KEN8</strain>
        <tissue evidence="1">Leaf</tissue>
    </source>
</reference>
<reference evidence="1" key="2">
    <citation type="journal article" date="2024" name="Plant">
        <title>Genomic evolution and insights into agronomic trait innovations of Sesamum species.</title>
        <authorList>
            <person name="Miao H."/>
            <person name="Wang L."/>
            <person name="Qu L."/>
            <person name="Liu H."/>
            <person name="Sun Y."/>
            <person name="Le M."/>
            <person name="Wang Q."/>
            <person name="Wei S."/>
            <person name="Zheng Y."/>
            <person name="Lin W."/>
            <person name="Duan Y."/>
            <person name="Cao H."/>
            <person name="Xiong S."/>
            <person name="Wang X."/>
            <person name="Wei L."/>
            <person name="Li C."/>
            <person name="Ma Q."/>
            <person name="Ju M."/>
            <person name="Zhao R."/>
            <person name="Li G."/>
            <person name="Mu C."/>
            <person name="Tian Q."/>
            <person name="Mei H."/>
            <person name="Zhang T."/>
            <person name="Gao T."/>
            <person name="Zhang H."/>
        </authorList>
    </citation>
    <scope>NUCLEOTIDE SEQUENCE</scope>
    <source>
        <strain evidence="1">KEN8</strain>
    </source>
</reference>